<gene>
    <name evidence="4" type="ORF">MONBRDRAFT_9228</name>
</gene>
<dbReference type="Pfam" id="PF00617">
    <property type="entry name" value="RasGEF"/>
    <property type="match status" value="1"/>
</dbReference>
<sequence length="625" mass="68246">MLGLVLTYRVVFTPLEFLNYLQDCLERFPSATYAVLELSLLWVSVCHSDLLHDDLTRHSFEAWCEQHMGSEWAWLLQEIRLVVQLQDRATAARKPVDATATADKHYGPTPGILDQLEPDTVANQLTLFDEQLFTVLTVDDYLTASAFVPLDLIDLTFPPSRYSCTSAKNCHMAHGCHVSRKMATVRLADKHRKLFARLARLTDPSRNMANYRRQLEQFHNKPCIPFLPVHLKDLLFATETRRTLSRDSADLVTKILMSVQSQQAFPMRTDFGMQSYLRVSVPRAALPALPSKAELAPDTQAAQVRRQYLLAELTSPAKGGANKGATTERKPKRSSLTIVVAAAADAEADGGSTDGPLSARTNSVHAFMPPPRRFSKMSSTSLSALPEQARTPLRPKLSDASLEATPHRLSETWSLPRSSAVTSYSRRSSMLSASDCMDSSEDERHDDLSLVSTRSAPEPGTGHGLSSPDPADASLATRRQVANLEPLSTSLSLPRHFFDGAAPRTAPSPLGATMESASASINSWLAPSSAAYNMSSTTNERPFTASKLVLDFSMSSLAAEGTAEAREARQSEGSASSVVSSVFETEPLPSVSCPLEGPDWIEIDLDAEDTILESVEVLGGRVSLV</sequence>
<feature type="region of interest" description="Disordered" evidence="2">
    <location>
        <begin position="315"/>
        <end position="334"/>
    </location>
</feature>
<accession>A9V2H3</accession>
<evidence type="ECO:0000256" key="1">
    <source>
        <dbReference type="ARBA" id="ARBA00022658"/>
    </source>
</evidence>
<protein>
    <recommendedName>
        <fullName evidence="3">Ras-GEF domain-containing protein</fullName>
    </recommendedName>
</protein>
<evidence type="ECO:0000256" key="2">
    <source>
        <dbReference type="SAM" id="MobiDB-lite"/>
    </source>
</evidence>
<dbReference type="SMART" id="SM00147">
    <property type="entry name" value="RasGEF"/>
    <property type="match status" value="1"/>
</dbReference>
<dbReference type="STRING" id="81824.A9V2H3"/>
<organism evidence="4 5">
    <name type="scientific">Monosiga brevicollis</name>
    <name type="common">Choanoflagellate</name>
    <dbReference type="NCBI Taxonomy" id="81824"/>
    <lineage>
        <taxon>Eukaryota</taxon>
        <taxon>Choanoflagellata</taxon>
        <taxon>Craspedida</taxon>
        <taxon>Salpingoecidae</taxon>
        <taxon>Monosiga</taxon>
    </lineage>
</organism>
<evidence type="ECO:0000313" key="4">
    <source>
        <dbReference type="EMBL" id="EDQ88377.1"/>
    </source>
</evidence>
<dbReference type="PANTHER" id="PTHR23113:SF363">
    <property type="entry name" value="PROTEIN SON OF SEVENLESS"/>
    <property type="match status" value="1"/>
</dbReference>
<dbReference type="EMBL" id="CH991555">
    <property type="protein sequence ID" value="EDQ88377.1"/>
    <property type="molecule type" value="Genomic_DNA"/>
</dbReference>
<dbReference type="SUPFAM" id="SSF48366">
    <property type="entry name" value="Ras GEF"/>
    <property type="match status" value="1"/>
</dbReference>
<dbReference type="GO" id="GO:0005085">
    <property type="term" value="F:guanyl-nucleotide exchange factor activity"/>
    <property type="evidence" value="ECO:0007669"/>
    <property type="project" value="UniProtKB-KW"/>
</dbReference>
<dbReference type="InterPro" id="IPR023578">
    <property type="entry name" value="Ras_GEF_dom_sf"/>
</dbReference>
<dbReference type="KEGG" id="mbr:MONBRDRAFT_9228"/>
<dbReference type="RefSeq" id="XP_001746970.1">
    <property type="nucleotide sequence ID" value="XM_001746918.1"/>
</dbReference>
<keyword evidence="5" id="KW-1185">Reference proteome</keyword>
<dbReference type="PANTHER" id="PTHR23113">
    <property type="entry name" value="GUANINE NUCLEOTIDE EXCHANGE FACTOR"/>
    <property type="match status" value="1"/>
</dbReference>
<feature type="region of interest" description="Disordered" evidence="2">
    <location>
        <begin position="347"/>
        <end position="472"/>
    </location>
</feature>
<reference evidence="4 5" key="1">
    <citation type="journal article" date="2008" name="Nature">
        <title>The genome of the choanoflagellate Monosiga brevicollis and the origin of metazoans.</title>
        <authorList>
            <consortium name="JGI Sequencing"/>
            <person name="King N."/>
            <person name="Westbrook M.J."/>
            <person name="Young S.L."/>
            <person name="Kuo A."/>
            <person name="Abedin M."/>
            <person name="Chapman J."/>
            <person name="Fairclough S."/>
            <person name="Hellsten U."/>
            <person name="Isogai Y."/>
            <person name="Letunic I."/>
            <person name="Marr M."/>
            <person name="Pincus D."/>
            <person name="Putnam N."/>
            <person name="Rokas A."/>
            <person name="Wright K.J."/>
            <person name="Zuzow R."/>
            <person name="Dirks W."/>
            <person name="Good M."/>
            <person name="Goodstein D."/>
            <person name="Lemons D."/>
            <person name="Li W."/>
            <person name="Lyons J.B."/>
            <person name="Morris A."/>
            <person name="Nichols S."/>
            <person name="Richter D.J."/>
            <person name="Salamov A."/>
            <person name="Bork P."/>
            <person name="Lim W.A."/>
            <person name="Manning G."/>
            <person name="Miller W.T."/>
            <person name="McGinnis W."/>
            <person name="Shapiro H."/>
            <person name="Tjian R."/>
            <person name="Grigoriev I.V."/>
            <person name="Rokhsar D."/>
        </authorList>
    </citation>
    <scope>NUCLEOTIDE SEQUENCE [LARGE SCALE GENOMIC DNA]</scope>
    <source>
        <strain evidence="5">MX1 / ATCC 50154</strain>
    </source>
</reference>
<keyword evidence="1" id="KW-0344">Guanine-nucleotide releasing factor</keyword>
<evidence type="ECO:0000313" key="5">
    <source>
        <dbReference type="Proteomes" id="UP000001357"/>
    </source>
</evidence>
<dbReference type="Gene3D" id="1.10.840.10">
    <property type="entry name" value="Ras guanine-nucleotide exchange factors catalytic domain"/>
    <property type="match status" value="1"/>
</dbReference>
<dbReference type="InterPro" id="IPR036964">
    <property type="entry name" value="RASGEF_cat_dom_sf"/>
</dbReference>
<dbReference type="InParanoid" id="A9V2H3"/>
<proteinExistence type="predicted"/>
<dbReference type="InterPro" id="IPR008937">
    <property type="entry name" value="Ras-like_GEF"/>
</dbReference>
<dbReference type="Proteomes" id="UP000001357">
    <property type="component" value="Unassembled WGS sequence"/>
</dbReference>
<feature type="domain" description="Ras-GEF" evidence="3">
    <location>
        <begin position="113"/>
        <end position="311"/>
    </location>
</feature>
<name>A9V2H3_MONBE</name>
<dbReference type="InterPro" id="IPR001895">
    <property type="entry name" value="RASGEF_cat_dom"/>
</dbReference>
<evidence type="ECO:0000259" key="3">
    <source>
        <dbReference type="SMART" id="SM00147"/>
    </source>
</evidence>
<feature type="compositionally biased region" description="Low complexity" evidence="2">
    <location>
        <begin position="417"/>
        <end position="434"/>
    </location>
</feature>
<dbReference type="GO" id="GO:0007264">
    <property type="term" value="P:small GTPase-mediated signal transduction"/>
    <property type="evidence" value="ECO:0007669"/>
    <property type="project" value="InterPro"/>
</dbReference>
<dbReference type="GeneID" id="5892172"/>
<dbReference type="AlphaFoldDB" id="A9V2H3"/>